<feature type="compositionally biased region" description="Basic and acidic residues" evidence="1">
    <location>
        <begin position="144"/>
        <end position="154"/>
    </location>
</feature>
<dbReference type="EMBL" id="KQ427475">
    <property type="protein sequence ID" value="KOF67019.1"/>
    <property type="molecule type" value="Genomic_DNA"/>
</dbReference>
<organism evidence="2">
    <name type="scientific">Octopus bimaculoides</name>
    <name type="common">California two-spotted octopus</name>
    <dbReference type="NCBI Taxonomy" id="37653"/>
    <lineage>
        <taxon>Eukaryota</taxon>
        <taxon>Metazoa</taxon>
        <taxon>Spiralia</taxon>
        <taxon>Lophotrochozoa</taxon>
        <taxon>Mollusca</taxon>
        <taxon>Cephalopoda</taxon>
        <taxon>Coleoidea</taxon>
        <taxon>Octopodiformes</taxon>
        <taxon>Octopoda</taxon>
        <taxon>Incirrata</taxon>
        <taxon>Octopodidae</taxon>
        <taxon>Octopus</taxon>
    </lineage>
</organism>
<feature type="region of interest" description="Disordered" evidence="1">
    <location>
        <begin position="144"/>
        <end position="164"/>
    </location>
</feature>
<reference evidence="2" key="1">
    <citation type="submission" date="2015-07" db="EMBL/GenBank/DDBJ databases">
        <title>MeaNS - Measles Nucleotide Surveillance Program.</title>
        <authorList>
            <person name="Tran T."/>
            <person name="Druce J."/>
        </authorList>
    </citation>
    <scope>NUCLEOTIDE SEQUENCE</scope>
    <source>
        <strain evidence="2">UCB-OBI-ISO-001</strain>
        <tissue evidence="2">Gonad</tissue>
    </source>
</reference>
<feature type="region of interest" description="Disordered" evidence="1">
    <location>
        <begin position="71"/>
        <end position="91"/>
    </location>
</feature>
<feature type="non-terminal residue" evidence="2">
    <location>
        <position position="411"/>
    </location>
</feature>
<dbReference type="AlphaFoldDB" id="A0A0L8FQQ6"/>
<dbReference type="OrthoDB" id="6139982at2759"/>
<sequence length="411" mass="47233">MKSLSMLVDHLITPTPNVLKSIVKNIPKRITKQSSNYDLFNSNSHYYNEALSRAGYDQEISFLNPSKSIKCDSSNKENDTNNNNLIIVNNGKKRPNNSLSCLSNKNKNEIQPDNCLHNHINTNKIPRLRNYNNGHKSRKITLHNEIDPNKKTTNDSRSNNITPNTYDNHKSLLYHKFKRKNSIWFNITYNYAVSTNIYKKFMDILQKNFNPIHRYYKIFSQHTIRISYSTLPNIGSITNKLNKKNIELARTLENKNCLIIDGNTNNYQTINNTNATNNHVHDNTNNTVNTNEEIHNENPNNNPINNNNNSNDHLNGSDDNTQSSYLETNYNTSNPLNVNLNQLNEHNNTSTVNKVDEINLLSSNNINCISSNTTNNIDIINYDNCINNQHNNIYIANNPLNCNCRIKAHCP</sequence>
<evidence type="ECO:0000313" key="2">
    <source>
        <dbReference type="EMBL" id="KOF67019.1"/>
    </source>
</evidence>
<accession>A0A0L8FQQ6</accession>
<feature type="compositionally biased region" description="Low complexity" evidence="1">
    <location>
        <begin position="80"/>
        <end position="91"/>
    </location>
</feature>
<name>A0A0L8FQQ6_OCTBM</name>
<gene>
    <name evidence="2" type="ORF">OCBIM_22010713mg</name>
</gene>
<protein>
    <submittedName>
        <fullName evidence="2">Uncharacterized protein</fullName>
    </submittedName>
</protein>
<proteinExistence type="predicted"/>
<feature type="compositionally biased region" description="Low complexity" evidence="1">
    <location>
        <begin position="275"/>
        <end position="320"/>
    </location>
</feature>
<feature type="compositionally biased region" description="Polar residues" evidence="1">
    <location>
        <begin position="155"/>
        <end position="164"/>
    </location>
</feature>
<feature type="region of interest" description="Disordered" evidence="1">
    <location>
        <begin position="275"/>
        <end position="325"/>
    </location>
</feature>
<evidence type="ECO:0000256" key="1">
    <source>
        <dbReference type="SAM" id="MobiDB-lite"/>
    </source>
</evidence>